<feature type="region of interest" description="Disordered" evidence="3">
    <location>
        <begin position="664"/>
        <end position="697"/>
    </location>
</feature>
<evidence type="ECO:0000256" key="2">
    <source>
        <dbReference type="ARBA" id="ARBA00022679"/>
    </source>
</evidence>
<dbReference type="STRING" id="121845.A0A3Q0J0A1"/>
<dbReference type="GO" id="GO:0030488">
    <property type="term" value="P:tRNA methylation"/>
    <property type="evidence" value="ECO:0007669"/>
    <property type="project" value="TreeGrafter"/>
</dbReference>
<feature type="compositionally biased region" description="Polar residues" evidence="3">
    <location>
        <begin position="1126"/>
        <end position="1136"/>
    </location>
</feature>
<dbReference type="CDD" id="cd02440">
    <property type="entry name" value="AdoMet_MTases"/>
    <property type="match status" value="1"/>
</dbReference>
<dbReference type="InterPro" id="IPR029063">
    <property type="entry name" value="SAM-dependent_MTases_sf"/>
</dbReference>
<feature type="region of interest" description="Disordered" evidence="3">
    <location>
        <begin position="1187"/>
        <end position="1242"/>
    </location>
</feature>
<feature type="compositionally biased region" description="Basic and acidic residues" evidence="3">
    <location>
        <begin position="1017"/>
        <end position="1028"/>
    </location>
</feature>
<organism evidence="5 6">
    <name type="scientific">Diaphorina citri</name>
    <name type="common">Asian citrus psyllid</name>
    <dbReference type="NCBI Taxonomy" id="121845"/>
    <lineage>
        <taxon>Eukaryota</taxon>
        <taxon>Metazoa</taxon>
        <taxon>Ecdysozoa</taxon>
        <taxon>Arthropoda</taxon>
        <taxon>Hexapoda</taxon>
        <taxon>Insecta</taxon>
        <taxon>Pterygota</taxon>
        <taxon>Neoptera</taxon>
        <taxon>Paraneoptera</taxon>
        <taxon>Hemiptera</taxon>
        <taxon>Sternorrhyncha</taxon>
        <taxon>Psylloidea</taxon>
        <taxon>Psyllidae</taxon>
        <taxon>Diaphorininae</taxon>
        <taxon>Diaphorina</taxon>
    </lineage>
</organism>
<dbReference type="GO" id="GO:0000049">
    <property type="term" value="F:tRNA binding"/>
    <property type="evidence" value="ECO:0007669"/>
    <property type="project" value="TreeGrafter"/>
</dbReference>
<evidence type="ECO:0000313" key="5">
    <source>
        <dbReference type="Proteomes" id="UP000079169"/>
    </source>
</evidence>
<sequence>MSLEGGEREARNIDIETAYVHQAYQQISGLADQYLCLADFESDQADRAWPKVRTFLEALEPGSLVCDILLCDNLNLPFRDESFDAVLSIAVIHHFTTTERRVVALQELTRVLRIGGRIIISVWAMEQKNRKFKSQDVLVPWHRPKNLSIPSLDTTTTSEEENSQYNSDKETSSCIRKEKNKENRRSSETNKKRRKSFHPFPSSPSSSSLSSPNESCYSFVRKALQFKSQDVLVPWHRPKNLSIPSLDTTTTSEEENSQYNSDKETSSCIRKEKNKENRRSSETNKKRRKSFHPFPSSPSSSSLSSPNESCYSFVRKALQKLAGSKKVNRHRPWFLESWNSITRPPRRYDPDGCEDNQENIQDIPIELRRLEDEPKPLAITKRQTFATTHQRSDVTIKSKSLTDIPQIEVTPIVRSRSSVPALEFSIESKESVTSSLKPKLVKQKQNIDNDDEDVEAEEEGDMRDLVKALPDFKVSALGTRNRGNVFKQSSMNEELMSTERLREKERVRQNIQKQASLNEELIYRRNNRTLDSLRDTLFSANTAKRFQLLKTGLTEKLKNSTTNIEKVAGASFKNGFVRMLQGWKSADMSAPIPQPPPPSQNNQHSSFAQSTSLVKIRAQSVDGERRKSREDGSDSSKDSSLQSDTSVDSEDSFASVIFIPKADPLSSTTSPTLQSAPASPQPTSPKMKFPPPTSPKFKQPLMSPKYKQPLLQGTSAPASPINKHFVPTSSSRPFLNSPVYKCRTSLPETDLLPMSDLKIPLPKSAITGSTEPRVDICEGTESLKNKVIETEKQSTPIEEKPKVTAGLSTAKDISTKLSFPLIKRLVSSEPMPKLMNIELFNPEIDDVDSDSSGVSSPDSIGSVISVVNEDTLAQVPPPAPTEAATSAASSASPVCLPVSPNRQLLEAAAGVASSLEEAVEVVIKHVTPAPPPLPPPPLILLDDADNKRKHLIDFAEKLSDKLLSEMDKTKEEEKPQPEEPAELHRMDPFSYFDEDFTSPRSEVTVVRNEEEWSTDLMKVKKDNIKEQSDTESDSSWADSRRNTILSHKIELLAGSDVDRRPSISVETIEPTLSLESGDASSSDESRRGDQSLKPGLSLESDAGDGSDRTFSGSDVSRAGDSRRDTISTVTSGSQISLLRPGTSLESNDTNSSDSSRKVAKTPSTASFTSDSRWSDCSKDTRFADRRMARCDGRSSSEESSRRPPMLVRQRASVQEPPEVLTTAESVETSLSGSTSQESSLSETGGSITYHRYYHVFREGELDQLIERYVENLHVISSYYDHANWCVVAEKVHVWTI</sequence>
<feature type="compositionally biased region" description="Low complexity" evidence="3">
    <location>
        <begin position="664"/>
        <end position="678"/>
    </location>
</feature>
<keyword evidence="5" id="KW-1185">Reference proteome</keyword>
<feature type="compositionally biased region" description="Low complexity" evidence="3">
    <location>
        <begin position="198"/>
        <end position="212"/>
    </location>
</feature>
<feature type="region of interest" description="Disordered" evidence="3">
    <location>
        <begin position="1068"/>
        <end position="1175"/>
    </location>
</feature>
<feature type="domain" description="Methyltransferase type 11" evidence="4">
    <location>
        <begin position="60"/>
        <end position="120"/>
    </location>
</feature>
<feature type="compositionally biased region" description="Polar residues" evidence="3">
    <location>
        <begin position="1143"/>
        <end position="1153"/>
    </location>
</feature>
<feature type="compositionally biased region" description="Basic and acidic residues" evidence="3">
    <location>
        <begin position="967"/>
        <end position="987"/>
    </location>
</feature>
<dbReference type="Proteomes" id="UP000079169">
    <property type="component" value="Unplaced"/>
</dbReference>
<feature type="region of interest" description="Disordered" evidence="3">
    <location>
        <begin position="239"/>
        <end position="306"/>
    </location>
</feature>
<name>A0A3Q0J0A1_DIACI</name>
<keyword evidence="1" id="KW-0489">Methyltransferase</keyword>
<dbReference type="GO" id="GO:0002098">
    <property type="term" value="P:tRNA wobble uridine modification"/>
    <property type="evidence" value="ECO:0007669"/>
    <property type="project" value="TreeGrafter"/>
</dbReference>
<dbReference type="SUPFAM" id="SSF53335">
    <property type="entry name" value="S-adenosyl-L-methionine-dependent methyltransferases"/>
    <property type="match status" value="1"/>
</dbReference>
<evidence type="ECO:0000256" key="1">
    <source>
        <dbReference type="ARBA" id="ARBA00022603"/>
    </source>
</evidence>
<feature type="region of interest" description="Disordered" evidence="3">
    <location>
        <begin position="967"/>
        <end position="1038"/>
    </location>
</feature>
<dbReference type="PANTHER" id="PTHR13069:SF37">
    <property type="entry name" value="FIRE DANCER"/>
    <property type="match status" value="1"/>
</dbReference>
<evidence type="ECO:0000259" key="4">
    <source>
        <dbReference type="Pfam" id="PF08241"/>
    </source>
</evidence>
<gene>
    <name evidence="6" type="primary">LOC103512658</name>
</gene>
<dbReference type="PANTHER" id="PTHR13069">
    <property type="entry name" value="ALKYLATED DNA REPAIR PROTEIN ALKB HOMOLOG 8"/>
    <property type="match status" value="1"/>
</dbReference>
<dbReference type="GeneID" id="103512658"/>
<dbReference type="GO" id="GO:0005634">
    <property type="term" value="C:nucleus"/>
    <property type="evidence" value="ECO:0007669"/>
    <property type="project" value="TreeGrafter"/>
</dbReference>
<feature type="compositionally biased region" description="Polar residues" evidence="3">
    <location>
        <begin position="1161"/>
        <end position="1171"/>
    </location>
</feature>
<feature type="compositionally biased region" description="Pro residues" evidence="3">
    <location>
        <begin position="679"/>
        <end position="694"/>
    </location>
</feature>
<dbReference type="Pfam" id="PF08241">
    <property type="entry name" value="Methyltransf_11"/>
    <property type="match status" value="1"/>
</dbReference>
<evidence type="ECO:0000313" key="6">
    <source>
        <dbReference type="RefSeq" id="XP_026681871.1"/>
    </source>
</evidence>
<evidence type="ECO:0000256" key="3">
    <source>
        <dbReference type="SAM" id="MobiDB-lite"/>
    </source>
</evidence>
<dbReference type="PaxDb" id="121845-A0A3Q0J0A1"/>
<dbReference type="InterPro" id="IPR051422">
    <property type="entry name" value="AlkB_tRNA_MeTrf/Diox"/>
</dbReference>
<feature type="compositionally biased region" description="Basic and acidic residues" evidence="3">
    <location>
        <begin position="622"/>
        <end position="637"/>
    </location>
</feature>
<keyword evidence="2" id="KW-0808">Transferase</keyword>
<feature type="compositionally biased region" description="Basic and acidic residues" evidence="3">
    <location>
        <begin position="261"/>
        <end position="284"/>
    </location>
</feature>
<dbReference type="GO" id="GO:0005737">
    <property type="term" value="C:cytoplasm"/>
    <property type="evidence" value="ECO:0007669"/>
    <property type="project" value="TreeGrafter"/>
</dbReference>
<feature type="compositionally biased region" description="Basic and acidic residues" evidence="3">
    <location>
        <begin position="167"/>
        <end position="190"/>
    </location>
</feature>
<feature type="compositionally biased region" description="Basic and acidic residues" evidence="3">
    <location>
        <begin position="1187"/>
        <end position="1201"/>
    </location>
</feature>
<accession>A0A3Q0J0A1</accession>
<dbReference type="Gene3D" id="3.40.50.150">
    <property type="entry name" value="Vaccinia Virus protein VP39"/>
    <property type="match status" value="2"/>
</dbReference>
<feature type="region of interest" description="Disordered" evidence="3">
    <location>
        <begin position="587"/>
        <end position="648"/>
    </location>
</feature>
<feature type="region of interest" description="Disordered" evidence="3">
    <location>
        <begin position="149"/>
        <end position="212"/>
    </location>
</feature>
<dbReference type="InterPro" id="IPR013216">
    <property type="entry name" value="Methyltransf_11"/>
</dbReference>
<protein>
    <submittedName>
        <fullName evidence="6">Uncharacterized protein LOC103512658</fullName>
    </submittedName>
</protein>
<proteinExistence type="predicted"/>
<feature type="compositionally biased region" description="Low complexity" evidence="3">
    <location>
        <begin position="1227"/>
        <end position="1242"/>
    </location>
</feature>
<feature type="compositionally biased region" description="Low complexity" evidence="3">
    <location>
        <begin position="292"/>
        <end position="306"/>
    </location>
</feature>
<dbReference type="RefSeq" id="XP_026681871.1">
    <property type="nucleotide sequence ID" value="XM_026826070.1"/>
</dbReference>
<dbReference type="KEGG" id="dci:103512658"/>
<reference evidence="6" key="1">
    <citation type="submission" date="2025-08" db="UniProtKB">
        <authorList>
            <consortium name="RefSeq"/>
        </authorList>
    </citation>
    <scope>IDENTIFICATION</scope>
</reference>
<feature type="compositionally biased region" description="Polar residues" evidence="3">
    <location>
        <begin position="242"/>
        <end position="251"/>
    </location>
</feature>
<dbReference type="GO" id="GO:0008757">
    <property type="term" value="F:S-adenosylmethionine-dependent methyltransferase activity"/>
    <property type="evidence" value="ECO:0007669"/>
    <property type="project" value="InterPro"/>
</dbReference>
<dbReference type="GO" id="GO:0106335">
    <property type="term" value="F:tRNA (5-carboxymethyluridine(34)-5-O)-methyltransferase activity"/>
    <property type="evidence" value="ECO:0007669"/>
    <property type="project" value="TreeGrafter"/>
</dbReference>